<dbReference type="GO" id="GO:0005576">
    <property type="term" value="C:extracellular region"/>
    <property type="evidence" value="ECO:0007669"/>
    <property type="project" value="UniProtKB-SubCell"/>
</dbReference>
<dbReference type="CDD" id="cd23992">
    <property type="entry name" value="PBP_GOBP"/>
    <property type="match status" value="1"/>
</dbReference>
<reference evidence="6 7" key="1">
    <citation type="submission" date="2024-05" db="EMBL/GenBank/DDBJ databases">
        <title>Culex pipiens pipiens assembly and annotation.</title>
        <authorList>
            <person name="Alout H."/>
            <person name="Durand T."/>
        </authorList>
    </citation>
    <scope>NUCLEOTIDE SEQUENCE [LARGE SCALE GENOMIC DNA]</scope>
    <source>
        <strain evidence="6">HA-2024</strain>
        <tissue evidence="6">Whole body</tissue>
    </source>
</reference>
<keyword evidence="4 5" id="KW-0732">Signal</keyword>
<comment type="subcellular location">
    <subcellularLocation>
        <location evidence="1">Secreted</location>
    </subcellularLocation>
</comment>
<dbReference type="Gene3D" id="1.10.238.20">
    <property type="entry name" value="Pheromone/general odorant binding protein domain"/>
    <property type="match status" value="1"/>
</dbReference>
<evidence type="ECO:0000256" key="4">
    <source>
        <dbReference type="ARBA" id="ARBA00022729"/>
    </source>
</evidence>
<protein>
    <submittedName>
        <fullName evidence="6">Uncharacterized protein</fullName>
    </submittedName>
</protein>
<dbReference type="PANTHER" id="PTHR11857">
    <property type="entry name" value="ODORANT BINDING PROTEIN-RELATED"/>
    <property type="match status" value="1"/>
</dbReference>
<dbReference type="InterPro" id="IPR006170">
    <property type="entry name" value="PBP/GOBP"/>
</dbReference>
<evidence type="ECO:0000313" key="7">
    <source>
        <dbReference type="Proteomes" id="UP001562425"/>
    </source>
</evidence>
<dbReference type="Pfam" id="PF01395">
    <property type="entry name" value="PBP_GOBP"/>
    <property type="match status" value="1"/>
</dbReference>
<name>A0ABD1D8G5_CULPP</name>
<comment type="caution">
    <text evidence="6">The sequence shown here is derived from an EMBL/GenBank/DDBJ whole genome shotgun (WGS) entry which is preliminary data.</text>
</comment>
<keyword evidence="3" id="KW-0964">Secreted</keyword>
<dbReference type="AlphaFoldDB" id="A0ABD1D8G5"/>
<dbReference type="EMBL" id="JBEHCU010007164">
    <property type="protein sequence ID" value="KAL1395392.1"/>
    <property type="molecule type" value="Genomic_DNA"/>
</dbReference>
<accession>A0ABD1D8G5</accession>
<organism evidence="6 7">
    <name type="scientific">Culex pipiens pipiens</name>
    <name type="common">Northern house mosquito</name>
    <dbReference type="NCBI Taxonomy" id="38569"/>
    <lineage>
        <taxon>Eukaryota</taxon>
        <taxon>Metazoa</taxon>
        <taxon>Ecdysozoa</taxon>
        <taxon>Arthropoda</taxon>
        <taxon>Hexapoda</taxon>
        <taxon>Insecta</taxon>
        <taxon>Pterygota</taxon>
        <taxon>Neoptera</taxon>
        <taxon>Endopterygota</taxon>
        <taxon>Diptera</taxon>
        <taxon>Nematocera</taxon>
        <taxon>Culicoidea</taxon>
        <taxon>Culicidae</taxon>
        <taxon>Culicinae</taxon>
        <taxon>Culicini</taxon>
        <taxon>Culex</taxon>
        <taxon>Culex</taxon>
    </lineage>
</organism>
<dbReference type="Proteomes" id="UP001562425">
    <property type="component" value="Unassembled WGS sequence"/>
</dbReference>
<sequence length="150" mass="16671">MSRLKVALVLAVLVLAHVQADEASDKEQVKEQAKQMLRSMAQTCKEAEGASDDDVEAMIDDVMPESQVQKCFHSCVQQQFGVSDGQKFLKQGFLEIMMMAVGDDKQQQGHAKEVAEECDGVANEDRCQLAVDIMTCVKQGMEKRSMKVDR</sequence>
<comment type="similarity">
    <text evidence="2">Belongs to the PBP/GOBP family.</text>
</comment>
<proteinExistence type="inferred from homology"/>
<evidence type="ECO:0000256" key="2">
    <source>
        <dbReference type="ARBA" id="ARBA00008098"/>
    </source>
</evidence>
<dbReference type="PANTHER" id="PTHR11857:SF42">
    <property type="entry name" value="GENERAL ODORANT-BINDING PROTEIN 19D-RELATED"/>
    <property type="match status" value="1"/>
</dbReference>
<dbReference type="InterPro" id="IPR036728">
    <property type="entry name" value="PBP_GOBP_sf"/>
</dbReference>
<dbReference type="SUPFAM" id="SSF47565">
    <property type="entry name" value="Insect pheromone/odorant-binding proteins"/>
    <property type="match status" value="1"/>
</dbReference>
<evidence type="ECO:0000256" key="3">
    <source>
        <dbReference type="ARBA" id="ARBA00022525"/>
    </source>
</evidence>
<evidence type="ECO:0000313" key="6">
    <source>
        <dbReference type="EMBL" id="KAL1395392.1"/>
    </source>
</evidence>
<gene>
    <name evidence="6" type="ORF">pipiens_002849</name>
</gene>
<feature type="chain" id="PRO_5044789997" evidence="5">
    <location>
        <begin position="21"/>
        <end position="150"/>
    </location>
</feature>
<evidence type="ECO:0000256" key="1">
    <source>
        <dbReference type="ARBA" id="ARBA00004613"/>
    </source>
</evidence>
<feature type="signal peptide" evidence="5">
    <location>
        <begin position="1"/>
        <end position="20"/>
    </location>
</feature>
<evidence type="ECO:0000256" key="5">
    <source>
        <dbReference type="SAM" id="SignalP"/>
    </source>
</evidence>
<keyword evidence="7" id="KW-1185">Reference proteome</keyword>